<evidence type="ECO:0008006" key="4">
    <source>
        <dbReference type="Google" id="ProtNLM"/>
    </source>
</evidence>
<proteinExistence type="predicted"/>
<protein>
    <recommendedName>
        <fullName evidence="4">DUF1850 domain-containing protein</fullName>
    </recommendedName>
</protein>
<dbReference type="EMBL" id="AP019514">
    <property type="protein sequence ID" value="BBI59720.1"/>
    <property type="molecule type" value="Genomic_DNA"/>
</dbReference>
<name>A0A455U164_9GAMM</name>
<feature type="chain" id="PRO_5019846627" description="DUF1850 domain-containing protein" evidence="1">
    <location>
        <begin position="24"/>
        <end position="175"/>
    </location>
</feature>
<dbReference type="Proteomes" id="UP000320231">
    <property type="component" value="Chromosome"/>
</dbReference>
<keyword evidence="1" id="KW-0732">Signal</keyword>
<evidence type="ECO:0000313" key="2">
    <source>
        <dbReference type="EMBL" id="BBI59720.1"/>
    </source>
</evidence>
<dbReference type="KEGG" id="hsr:HSBAA_10260"/>
<reference evidence="2 3" key="1">
    <citation type="journal article" date="2019" name="Microbiol. Resour. Announc.">
        <title>Complete Genome Sequence of Halomonas sulfidaeris Strain Esulfide1 Isolated from a Metal Sulfide Rock at a Depth of 2,200 Meters, Obtained Using Nanopore Sequencing.</title>
        <authorList>
            <person name="Saito M."/>
            <person name="Nishigata A."/>
            <person name="Galipon J."/>
            <person name="Arakawa K."/>
        </authorList>
    </citation>
    <scope>NUCLEOTIDE SEQUENCE [LARGE SCALE GENOMIC DNA]</scope>
    <source>
        <strain evidence="2 3">ATCC BAA-803</strain>
    </source>
</reference>
<feature type="signal peptide" evidence="1">
    <location>
        <begin position="1"/>
        <end position="23"/>
    </location>
</feature>
<accession>A0A455U164</accession>
<dbReference type="InterPro" id="IPR015001">
    <property type="entry name" value="DUF1850"/>
</dbReference>
<dbReference type="AlphaFoldDB" id="A0A455U164"/>
<dbReference type="Pfam" id="PF08905">
    <property type="entry name" value="DUF1850"/>
    <property type="match status" value="1"/>
</dbReference>
<gene>
    <name evidence="2" type="ORF">HSBAA_10260</name>
</gene>
<evidence type="ECO:0000313" key="3">
    <source>
        <dbReference type="Proteomes" id="UP000320231"/>
    </source>
</evidence>
<sequence length="175" mass="18925">MKDIAMQWQQRLVALLIACSPFAEVGASPASASAFMHLAVVTEQGDTLVDEAVPAGGRWCIKWQHSVEHFTVLDCYRNAAGVMQLERSHQPDFAAGLGHIFGRGEQVSDGEGGYWINGINEPVANNRYVLRVGSPAVNHRVVWPGGEHAPVSLSDHAAGQRVTIQLIAPHASPRE</sequence>
<organism evidence="2 3">
    <name type="scientific">Vreelandella sulfidaeris</name>
    <dbReference type="NCBI Taxonomy" id="115553"/>
    <lineage>
        <taxon>Bacteria</taxon>
        <taxon>Pseudomonadati</taxon>
        <taxon>Pseudomonadota</taxon>
        <taxon>Gammaproteobacteria</taxon>
        <taxon>Oceanospirillales</taxon>
        <taxon>Halomonadaceae</taxon>
        <taxon>Vreelandella</taxon>
    </lineage>
</organism>
<evidence type="ECO:0000256" key="1">
    <source>
        <dbReference type="SAM" id="SignalP"/>
    </source>
</evidence>